<dbReference type="InterPro" id="IPR029001">
    <property type="entry name" value="ITPase-like_fam"/>
</dbReference>
<evidence type="ECO:0000313" key="13">
    <source>
        <dbReference type="Proteomes" id="UP000245380"/>
    </source>
</evidence>
<keyword evidence="4 10" id="KW-0547">Nucleotide-binding</keyword>
<evidence type="ECO:0000256" key="1">
    <source>
        <dbReference type="ARBA" id="ARBA00008023"/>
    </source>
</evidence>
<evidence type="ECO:0000256" key="2">
    <source>
        <dbReference type="ARBA" id="ARBA00011738"/>
    </source>
</evidence>
<feature type="active site" description="Proton acceptor" evidence="10">
    <location>
        <position position="68"/>
    </location>
</feature>
<comment type="function">
    <text evidence="10">Pyrophosphatase that catalyzes the hydrolysis of nucleoside triphosphates to their monophosphate derivatives, with a high preference for the non-canonical purine nucleotides XTP (xanthosine triphosphate), dITP (deoxyinosine triphosphate) and ITP. Seems to function as a house-cleaning enzyme that removes non-canonical purine nucleotides from the nucleotide pool, thus preventing their incorporation into DNA/RNA and avoiding chromosomal lesions.</text>
</comment>
<dbReference type="GO" id="GO:0009146">
    <property type="term" value="P:purine nucleoside triphosphate catabolic process"/>
    <property type="evidence" value="ECO:0007669"/>
    <property type="project" value="UniProtKB-UniRule"/>
</dbReference>
<dbReference type="SUPFAM" id="SSF52972">
    <property type="entry name" value="ITPase-like"/>
    <property type="match status" value="1"/>
</dbReference>
<dbReference type="GO" id="GO:0046872">
    <property type="term" value="F:metal ion binding"/>
    <property type="evidence" value="ECO:0007669"/>
    <property type="project" value="UniProtKB-KW"/>
</dbReference>
<dbReference type="CDD" id="cd00515">
    <property type="entry name" value="HAM1"/>
    <property type="match status" value="1"/>
</dbReference>
<dbReference type="AlphaFoldDB" id="A0A2U3DC51"/>
<dbReference type="NCBIfam" id="TIGR00042">
    <property type="entry name" value="RdgB/HAM1 family non-canonical purine NTP pyrophosphatase"/>
    <property type="match status" value="1"/>
</dbReference>
<comment type="catalytic activity">
    <reaction evidence="9 10">
        <text>XTP + H2O = XMP + diphosphate + H(+)</text>
        <dbReference type="Rhea" id="RHEA:28610"/>
        <dbReference type="ChEBI" id="CHEBI:15377"/>
        <dbReference type="ChEBI" id="CHEBI:15378"/>
        <dbReference type="ChEBI" id="CHEBI:33019"/>
        <dbReference type="ChEBI" id="CHEBI:57464"/>
        <dbReference type="ChEBI" id="CHEBI:61314"/>
        <dbReference type="EC" id="3.6.1.66"/>
    </reaction>
</comment>
<feature type="binding site" evidence="10">
    <location>
        <position position="174"/>
    </location>
    <ligand>
        <name>substrate</name>
    </ligand>
</feature>
<dbReference type="Pfam" id="PF01725">
    <property type="entry name" value="Ham1p_like"/>
    <property type="match status" value="1"/>
</dbReference>
<evidence type="ECO:0000256" key="11">
    <source>
        <dbReference type="RuleBase" id="RU003781"/>
    </source>
</evidence>
<feature type="binding site" evidence="10">
    <location>
        <begin position="179"/>
        <end position="180"/>
    </location>
    <ligand>
        <name>substrate</name>
    </ligand>
</feature>
<dbReference type="GO" id="GO:0017111">
    <property type="term" value="F:ribonucleoside triphosphate phosphatase activity"/>
    <property type="evidence" value="ECO:0007669"/>
    <property type="project" value="InterPro"/>
</dbReference>
<comment type="cofactor">
    <cofactor evidence="10">
        <name>Mg(2+)</name>
        <dbReference type="ChEBI" id="CHEBI:18420"/>
    </cofactor>
    <text evidence="10">Binds 1 Mg(2+) ion per subunit.</text>
</comment>
<sequence length="199" mass="21780">MEYLVVATTNQGKLQEFKAELKEIVKQVEGLPKDYCPPAEEGSSFLENALVKARYASKLLSVPVLADDSGLVVDALGGAPGIFSARFGGLEASDRERCELLLERMQGIPPYERRARFVAALALVWPDGETLTAIGTCSGEIATSLQGQDGFGYDPVFYYPPFAKTFAQMSLSEKSAISHRGRALAQLRERLLQNGFDRK</sequence>
<feature type="binding site" evidence="10">
    <location>
        <begin position="151"/>
        <end position="154"/>
    </location>
    <ligand>
        <name>substrate</name>
    </ligand>
</feature>
<protein>
    <recommendedName>
        <fullName evidence="10">dITP/XTP pyrophosphatase</fullName>
        <ecNumber evidence="10">3.6.1.66</ecNumber>
    </recommendedName>
    <alternativeName>
        <fullName evidence="10">Non-canonical purine NTP pyrophosphatase</fullName>
    </alternativeName>
    <alternativeName>
        <fullName evidence="10">Non-standard purine NTP pyrophosphatase</fullName>
    </alternativeName>
    <alternativeName>
        <fullName evidence="10">Nucleoside-triphosphate diphosphatase</fullName>
    </alternativeName>
    <alternativeName>
        <fullName evidence="10">Nucleoside-triphosphate pyrophosphatase</fullName>
        <shortName evidence="10">NTPase</shortName>
    </alternativeName>
</protein>
<dbReference type="EMBL" id="MPDK01000002">
    <property type="protein sequence ID" value="PWI58861.1"/>
    <property type="molecule type" value="Genomic_DNA"/>
</dbReference>
<comment type="subunit">
    <text evidence="2 10">Homodimer.</text>
</comment>
<dbReference type="InterPro" id="IPR020922">
    <property type="entry name" value="dITP/XTP_pyrophosphatase"/>
</dbReference>
<dbReference type="InterPro" id="IPR002637">
    <property type="entry name" value="RdgB/HAM1"/>
</dbReference>
<keyword evidence="5 10" id="KW-0378">Hydrolase</keyword>
<dbReference type="RefSeq" id="WP_109429456.1">
    <property type="nucleotide sequence ID" value="NZ_MPDK01000002.1"/>
</dbReference>
<dbReference type="HAMAP" id="MF_01405">
    <property type="entry name" value="Non_canon_purine_NTPase"/>
    <property type="match status" value="1"/>
</dbReference>
<dbReference type="GO" id="GO:0036222">
    <property type="term" value="F:XTP diphosphatase activity"/>
    <property type="evidence" value="ECO:0007669"/>
    <property type="project" value="UniProtKB-UniRule"/>
</dbReference>
<reference evidence="12 13" key="1">
    <citation type="submission" date="2016-11" db="EMBL/GenBank/DDBJ databases">
        <title>Comparative genomics of Acidibacillus ferroxidans species.</title>
        <authorList>
            <person name="Oliveira G."/>
            <person name="Nunes G."/>
            <person name="Oliveira R."/>
            <person name="Araujo F."/>
            <person name="Salim A."/>
            <person name="Scholte L."/>
            <person name="Morais D."/>
            <person name="Nancucheo I."/>
            <person name="Johnson D.B."/>
            <person name="Grail B."/>
            <person name="Bittencourt J."/>
            <person name="Valadares R."/>
        </authorList>
    </citation>
    <scope>NUCLEOTIDE SEQUENCE [LARGE SCALE GENOMIC DNA]</scope>
    <source>
        <strain evidence="12 13">Y002</strain>
    </source>
</reference>
<dbReference type="Gene3D" id="3.90.950.10">
    <property type="match status" value="1"/>
</dbReference>
<evidence type="ECO:0000256" key="9">
    <source>
        <dbReference type="ARBA" id="ARBA00052017"/>
    </source>
</evidence>
<keyword evidence="13" id="KW-1185">Reference proteome</keyword>
<feature type="binding site" evidence="10">
    <location>
        <begin position="8"/>
        <end position="13"/>
    </location>
    <ligand>
        <name>substrate</name>
    </ligand>
</feature>
<keyword evidence="3 10" id="KW-0479">Metal-binding</keyword>
<feature type="binding site" evidence="10">
    <location>
        <position position="69"/>
    </location>
    <ligand>
        <name>substrate</name>
    </ligand>
</feature>
<dbReference type="PANTHER" id="PTHR11067:SF9">
    <property type="entry name" value="INOSINE TRIPHOSPHATE PYROPHOSPHATASE"/>
    <property type="match status" value="1"/>
</dbReference>
<dbReference type="FunFam" id="3.90.950.10:FF:000001">
    <property type="entry name" value="dITP/XTP pyrophosphatase"/>
    <property type="match status" value="1"/>
</dbReference>
<comment type="catalytic activity">
    <reaction evidence="8 10">
        <text>dITP + H2O = dIMP + diphosphate + H(+)</text>
        <dbReference type="Rhea" id="RHEA:28342"/>
        <dbReference type="ChEBI" id="CHEBI:15377"/>
        <dbReference type="ChEBI" id="CHEBI:15378"/>
        <dbReference type="ChEBI" id="CHEBI:33019"/>
        <dbReference type="ChEBI" id="CHEBI:61194"/>
        <dbReference type="ChEBI" id="CHEBI:61382"/>
        <dbReference type="EC" id="3.6.1.66"/>
    </reaction>
</comment>
<dbReference type="GO" id="GO:0000166">
    <property type="term" value="F:nucleotide binding"/>
    <property type="evidence" value="ECO:0007669"/>
    <property type="project" value="UniProtKB-KW"/>
</dbReference>
<keyword evidence="6 10" id="KW-0460">Magnesium</keyword>
<organism evidence="12 13">
    <name type="scientific">Sulfoacidibacillus thermotolerans</name>
    <name type="common">Acidibacillus sulfuroxidans</name>
    <dbReference type="NCBI Taxonomy" id="1765684"/>
    <lineage>
        <taxon>Bacteria</taxon>
        <taxon>Bacillati</taxon>
        <taxon>Bacillota</taxon>
        <taxon>Bacilli</taxon>
        <taxon>Bacillales</taxon>
        <taxon>Alicyclobacillaceae</taxon>
        <taxon>Sulfoacidibacillus</taxon>
    </lineage>
</organism>
<gene>
    <name evidence="12" type="ORF">BM613_01870</name>
</gene>
<feature type="binding site" evidence="10">
    <location>
        <position position="68"/>
    </location>
    <ligand>
        <name>Mg(2+)</name>
        <dbReference type="ChEBI" id="CHEBI:18420"/>
    </ligand>
</feature>
<accession>A0A2U3DC51</accession>
<dbReference type="EC" id="3.6.1.66" evidence="10"/>
<evidence type="ECO:0000256" key="4">
    <source>
        <dbReference type="ARBA" id="ARBA00022741"/>
    </source>
</evidence>
<evidence type="ECO:0000256" key="5">
    <source>
        <dbReference type="ARBA" id="ARBA00022801"/>
    </source>
</evidence>
<dbReference type="Proteomes" id="UP000245380">
    <property type="component" value="Unassembled WGS sequence"/>
</dbReference>
<dbReference type="GO" id="GO:0009117">
    <property type="term" value="P:nucleotide metabolic process"/>
    <property type="evidence" value="ECO:0007669"/>
    <property type="project" value="UniProtKB-KW"/>
</dbReference>
<keyword evidence="7 10" id="KW-0546">Nucleotide metabolism</keyword>
<dbReference type="PANTHER" id="PTHR11067">
    <property type="entry name" value="INOSINE TRIPHOSPHATE PYROPHOSPHATASE/HAM1 PROTEIN"/>
    <property type="match status" value="1"/>
</dbReference>
<comment type="caution">
    <text evidence="10">Lacks conserved residue(s) required for the propagation of feature annotation.</text>
</comment>
<comment type="similarity">
    <text evidence="1 10 11">Belongs to the HAM1 NTPase family.</text>
</comment>
<dbReference type="GO" id="GO:0036220">
    <property type="term" value="F:ITP diphosphatase activity"/>
    <property type="evidence" value="ECO:0007669"/>
    <property type="project" value="UniProtKB-UniRule"/>
</dbReference>
<comment type="catalytic activity">
    <reaction evidence="10">
        <text>ITP + H2O = IMP + diphosphate + H(+)</text>
        <dbReference type="Rhea" id="RHEA:29399"/>
        <dbReference type="ChEBI" id="CHEBI:15377"/>
        <dbReference type="ChEBI" id="CHEBI:15378"/>
        <dbReference type="ChEBI" id="CHEBI:33019"/>
        <dbReference type="ChEBI" id="CHEBI:58053"/>
        <dbReference type="ChEBI" id="CHEBI:61402"/>
        <dbReference type="EC" id="3.6.1.66"/>
    </reaction>
</comment>
<evidence type="ECO:0000256" key="7">
    <source>
        <dbReference type="ARBA" id="ARBA00023080"/>
    </source>
</evidence>
<dbReference type="GO" id="GO:0005829">
    <property type="term" value="C:cytosol"/>
    <property type="evidence" value="ECO:0007669"/>
    <property type="project" value="TreeGrafter"/>
</dbReference>
<evidence type="ECO:0000256" key="3">
    <source>
        <dbReference type="ARBA" id="ARBA00022723"/>
    </source>
</evidence>
<evidence type="ECO:0000313" key="12">
    <source>
        <dbReference type="EMBL" id="PWI58861.1"/>
    </source>
</evidence>
<name>A0A2U3DC51_SULT2</name>
<evidence type="ECO:0000256" key="6">
    <source>
        <dbReference type="ARBA" id="ARBA00022842"/>
    </source>
</evidence>
<evidence type="ECO:0000256" key="8">
    <source>
        <dbReference type="ARBA" id="ARBA00051875"/>
    </source>
</evidence>
<proteinExistence type="inferred from homology"/>
<dbReference type="GO" id="GO:0035870">
    <property type="term" value="F:dITP diphosphatase activity"/>
    <property type="evidence" value="ECO:0007669"/>
    <property type="project" value="UniProtKB-UniRule"/>
</dbReference>
<comment type="caution">
    <text evidence="12">The sequence shown here is derived from an EMBL/GenBank/DDBJ whole genome shotgun (WGS) entry which is preliminary data.</text>
</comment>
<dbReference type="OrthoDB" id="9807456at2"/>
<evidence type="ECO:0000256" key="10">
    <source>
        <dbReference type="HAMAP-Rule" id="MF_01405"/>
    </source>
</evidence>